<evidence type="ECO:0000313" key="1">
    <source>
        <dbReference type="EMBL" id="MBZ2164687.1"/>
    </source>
</evidence>
<dbReference type="RefSeq" id="WP_223790369.1">
    <property type="nucleotide sequence ID" value="NZ_JAIOUQ010000003.1"/>
</dbReference>
<comment type="caution">
    <text evidence="1">The sequence shown here is derived from an EMBL/GenBank/DDBJ whole genome shotgun (WGS) entry which is preliminary data.</text>
</comment>
<reference evidence="2" key="1">
    <citation type="journal article" date="2022" name="Microbiol. Resour. Announc.">
        <title>Draft Genome Sequence of a Methanogenic Archaeon from West Spitsbergen Permafrost.</title>
        <authorList>
            <person name="Trubitsyn V."/>
            <person name="Rivkina E."/>
            <person name="Shcherbakova V."/>
        </authorList>
    </citation>
    <scope>NUCLEOTIDE SEQUENCE [LARGE SCALE GENOMIC DNA]</scope>
    <source>
        <strain evidence="2">VT</strain>
    </source>
</reference>
<accession>A0A8T5URB5</accession>
<sequence>MEDISKIYEINVLLNEHKTLFELKNEFYSKYNEILLIKDDPSSESYHRLYDELWDLHSKIRCLDLEVE</sequence>
<dbReference type="EMBL" id="JAIOUQ010000003">
    <property type="protein sequence ID" value="MBZ2164687.1"/>
    <property type="molecule type" value="Genomic_DNA"/>
</dbReference>
<organism evidence="1 2">
    <name type="scientific">Methanobacterium spitsbergense</name>
    <dbReference type="NCBI Taxonomy" id="2874285"/>
    <lineage>
        <taxon>Archaea</taxon>
        <taxon>Methanobacteriati</taxon>
        <taxon>Methanobacteriota</taxon>
        <taxon>Methanomada group</taxon>
        <taxon>Methanobacteria</taxon>
        <taxon>Methanobacteriales</taxon>
        <taxon>Methanobacteriaceae</taxon>
        <taxon>Methanobacterium</taxon>
    </lineage>
</organism>
<name>A0A8T5URB5_9EURY</name>
<protein>
    <submittedName>
        <fullName evidence="1">Uncharacterized protein</fullName>
    </submittedName>
</protein>
<keyword evidence="2" id="KW-1185">Reference proteome</keyword>
<dbReference type="AlphaFoldDB" id="A0A8T5URB5"/>
<gene>
    <name evidence="1" type="ORF">K8N75_01295</name>
</gene>
<evidence type="ECO:0000313" key="2">
    <source>
        <dbReference type="Proteomes" id="UP000825933"/>
    </source>
</evidence>
<dbReference type="Proteomes" id="UP000825933">
    <property type="component" value="Unassembled WGS sequence"/>
</dbReference>
<proteinExistence type="predicted"/>